<comment type="caution">
    <text evidence="2">The sequence shown here is derived from an EMBL/GenBank/DDBJ whole genome shotgun (WGS) entry which is preliminary data.</text>
</comment>
<dbReference type="Proteomes" id="UP000247702">
    <property type="component" value="Unassembled WGS sequence"/>
</dbReference>
<keyword evidence="3" id="KW-1185">Reference proteome</keyword>
<name>A0A2Z6S590_9GLOM</name>
<evidence type="ECO:0000313" key="3">
    <source>
        <dbReference type="Proteomes" id="UP000247702"/>
    </source>
</evidence>
<proteinExistence type="predicted"/>
<feature type="region of interest" description="Disordered" evidence="1">
    <location>
        <begin position="253"/>
        <end position="294"/>
    </location>
</feature>
<organism evidence="2 3">
    <name type="scientific">Rhizophagus clarus</name>
    <dbReference type="NCBI Taxonomy" id="94130"/>
    <lineage>
        <taxon>Eukaryota</taxon>
        <taxon>Fungi</taxon>
        <taxon>Fungi incertae sedis</taxon>
        <taxon>Mucoromycota</taxon>
        <taxon>Glomeromycotina</taxon>
        <taxon>Glomeromycetes</taxon>
        <taxon>Glomerales</taxon>
        <taxon>Glomeraceae</taxon>
        <taxon>Rhizophagus</taxon>
    </lineage>
</organism>
<evidence type="ECO:0000313" key="2">
    <source>
        <dbReference type="EMBL" id="GBC04300.1"/>
    </source>
</evidence>
<protein>
    <submittedName>
        <fullName evidence="2">Uncharacterized protein</fullName>
    </submittedName>
</protein>
<reference evidence="2 3" key="1">
    <citation type="submission" date="2017-11" db="EMBL/GenBank/DDBJ databases">
        <title>The genome of Rhizophagus clarus HR1 reveals common genetic basis of auxotrophy among arbuscular mycorrhizal fungi.</title>
        <authorList>
            <person name="Kobayashi Y."/>
        </authorList>
    </citation>
    <scope>NUCLEOTIDE SEQUENCE [LARGE SCALE GENOMIC DNA]</scope>
    <source>
        <strain evidence="2 3">HR1</strain>
    </source>
</reference>
<sequence>MPSVFSTIGYIVEAETTTLNSSDNSTFTKGIIACNRPEKNDPIFVNFISFNLPINTNCVYLINGKFVNNVTDQRKSNKNTQELQFNVMMAYQIKIIANNTPEQEIFMSFQCTVLSVPIVEGNNIQFKTQVIEFNGKNRTEIPITCICPIHNLRLSNKVNKLQKGNKLDTIGNLIKNEDEIIVTVTYIVYANNMNSLSSFDKKDTMTKLPWLDPSKVTSEDPPQDVNSDFFNSINDCKYGKVDQADKVEGIIKLSDDDDDNSKEELSTKKTNKRKYNRKSNNNLADADKPSRRTRKKLSDLATDFLEVKILFSKKMDDSNVDIYSLDAYNLENDEFILDFDSSCNSQISYNNAMHQIIQQQSSPNILIPWRPFKRLNDLHKTFQQTILNQFPCLPCSNCGYLLYPDKAKWIQYSEELSYQFEIAFPRSKLPLHPFPPARIAVCSICKSNPNRIFPSYLIPIPPNRMYFQWIKRLKLNMRG</sequence>
<accession>A0A2Z6S590</accession>
<evidence type="ECO:0000256" key="1">
    <source>
        <dbReference type="SAM" id="MobiDB-lite"/>
    </source>
</evidence>
<dbReference type="EMBL" id="BEXD01003937">
    <property type="protein sequence ID" value="GBC04300.1"/>
    <property type="molecule type" value="Genomic_DNA"/>
</dbReference>
<dbReference type="AlphaFoldDB" id="A0A2Z6S590"/>
<gene>
    <name evidence="2" type="ORF">RclHR1_00560027</name>
</gene>